<accession>C8PJ72</accession>
<evidence type="ECO:0000313" key="2">
    <source>
        <dbReference type="Proteomes" id="UP000005709"/>
    </source>
</evidence>
<dbReference type="AlphaFoldDB" id="C8PJ72"/>
<sequence length="87" mass="9993">MLKSFRRGSFSLRNDKSILKCHLCAFADKILPSFQSELCHFSKLRRYAISLILDGRIVFLNLKSTICALFAPHWQAESAPLYLNFAL</sequence>
<dbReference type="EMBL" id="ACYG01000027">
    <property type="protein sequence ID" value="EEV16977.1"/>
    <property type="molecule type" value="Genomic_DNA"/>
</dbReference>
<comment type="caution">
    <text evidence="1">The sequence shown here is derived from an EMBL/GenBank/DDBJ whole genome shotgun (WGS) entry which is preliminary data.</text>
</comment>
<protein>
    <submittedName>
        <fullName evidence="1">Uncharacterized protein</fullName>
    </submittedName>
</protein>
<organism evidence="1 2">
    <name type="scientific">Campylobacter gracilis RM3268</name>
    <dbReference type="NCBI Taxonomy" id="553220"/>
    <lineage>
        <taxon>Bacteria</taxon>
        <taxon>Pseudomonadati</taxon>
        <taxon>Campylobacterota</taxon>
        <taxon>Epsilonproteobacteria</taxon>
        <taxon>Campylobacterales</taxon>
        <taxon>Campylobacteraceae</taxon>
        <taxon>Campylobacter</taxon>
    </lineage>
</organism>
<evidence type="ECO:0000313" key="1">
    <source>
        <dbReference type="EMBL" id="EEV16977.1"/>
    </source>
</evidence>
<keyword evidence="2" id="KW-1185">Reference proteome</keyword>
<dbReference type="Proteomes" id="UP000005709">
    <property type="component" value="Unassembled WGS sequence"/>
</dbReference>
<gene>
    <name evidence="1" type="ORF">CAMGR0001_1271</name>
</gene>
<name>C8PJ72_9BACT</name>
<reference evidence="1 2" key="1">
    <citation type="submission" date="2009-07" db="EMBL/GenBank/DDBJ databases">
        <authorList>
            <person name="Madupu R."/>
            <person name="Sebastian Y."/>
            <person name="Durkin A.S."/>
            <person name="Torralba M."/>
            <person name="Methe B."/>
            <person name="Sutton G.G."/>
            <person name="Strausberg R.L."/>
            <person name="Nelson K.E."/>
        </authorList>
    </citation>
    <scope>NUCLEOTIDE SEQUENCE [LARGE SCALE GENOMIC DNA]</scope>
    <source>
        <strain evidence="1 2">RM3268</strain>
    </source>
</reference>
<proteinExistence type="predicted"/>